<dbReference type="GO" id="GO:0070041">
    <property type="term" value="F:rRNA (uridine-C5-)-methyltransferase activity"/>
    <property type="evidence" value="ECO:0007669"/>
    <property type="project" value="TreeGrafter"/>
</dbReference>
<dbReference type="SUPFAM" id="SSF53335">
    <property type="entry name" value="S-adenosyl-L-methionine-dependent methyltransferases"/>
    <property type="match status" value="1"/>
</dbReference>
<evidence type="ECO:0000313" key="9">
    <source>
        <dbReference type="Proteomes" id="UP000824130"/>
    </source>
</evidence>
<dbReference type="InterPro" id="IPR002792">
    <property type="entry name" value="TRAM_dom"/>
</dbReference>
<keyword evidence="2 4" id="KW-0808">Transferase</keyword>
<keyword evidence="1 4" id="KW-0489">Methyltransferase</keyword>
<dbReference type="PANTHER" id="PTHR11061">
    <property type="entry name" value="RNA M5U METHYLTRANSFERASE"/>
    <property type="match status" value="1"/>
</dbReference>
<sequence length="610" mass="65784">MERNDLKKGDSVEIVIEDMSGEGQGIGKADGFVVFVPGTVMGDKVKAEMTRVKKNYGFADMVEMVETSPYRSGEFDCVFFDEGCGGCPYGKLEYPQQLKLKERQVREKLQRLAGLKEPAVMPIIGMDESDNDGSGAFRYRNKAQFPISTGGIITRKGGIVENLGEPAVGFFQARSHLVVDCGDCYLQPLPAMAAAGALRRFMAEDNITAWDPRWEKGLMRHLIVKTGFSSGEVMVILVINGNGIPNVQKLIEMMDEAIYDVGYSLESVVLSIKKSKGITTPGGKKAGNGKGRGDRRDMGSMRGIGDVQISGSGDNRSIMGDKNVVAAGKPVINDRLGSLELEISPASFYQVNPVQMKRLYDKVREYCGFGRPNEFRDMAAPDPDNPAAGPETEAAASATAPNDDLAPGGSKPVVLDIYCGVGTIGLYCADEAKAVVGIESVKEAVIDANRNAVINGIVNARYICGRAEEVLPACVKAAGKTDGDTTAVDEELAAQIRRADIAILDPPRAGCRPELLEAVASVGVGKIIYVSCDPATLARDVRLLGDLGYEFVEGTPVDMFPHTGHVETVVLLSKLKTDKHIDVELEMDELDLTTAESEATYEELKQYVLE</sequence>
<reference evidence="8" key="1">
    <citation type="submission" date="2020-10" db="EMBL/GenBank/DDBJ databases">
        <authorList>
            <person name="Gilroy R."/>
        </authorList>
    </citation>
    <scope>NUCLEOTIDE SEQUENCE</scope>
    <source>
        <strain evidence="8">ChiSjej4B22-8349</strain>
    </source>
</reference>
<evidence type="ECO:0000256" key="5">
    <source>
        <dbReference type="PROSITE-ProRule" id="PRU10015"/>
    </source>
</evidence>
<dbReference type="AlphaFoldDB" id="A0A9D1SVQ8"/>
<dbReference type="PROSITE" id="PS51687">
    <property type="entry name" value="SAM_MT_RNA_M5U"/>
    <property type="match status" value="1"/>
</dbReference>
<organism evidence="8 9">
    <name type="scientific">Candidatus Allocopromorpha excrementipullorum</name>
    <dbReference type="NCBI Taxonomy" id="2840743"/>
    <lineage>
        <taxon>Bacteria</taxon>
        <taxon>Bacillati</taxon>
        <taxon>Bacillota</taxon>
        <taxon>Clostridia</taxon>
        <taxon>Eubacteriales</taxon>
        <taxon>Eubacteriaceae</taxon>
        <taxon>Eubacteriaceae incertae sedis</taxon>
        <taxon>Candidatus Allocopromorpha</taxon>
    </lineage>
</organism>
<protein>
    <submittedName>
        <fullName evidence="8">Class I SAM-dependent RNA methyltransferase</fullName>
    </submittedName>
</protein>
<dbReference type="EMBL" id="DVOB01000164">
    <property type="protein sequence ID" value="HIU96612.1"/>
    <property type="molecule type" value="Genomic_DNA"/>
</dbReference>
<evidence type="ECO:0000313" key="8">
    <source>
        <dbReference type="EMBL" id="HIU96612.1"/>
    </source>
</evidence>
<feature type="binding site" evidence="4">
    <location>
        <position position="505"/>
    </location>
    <ligand>
        <name>S-adenosyl-L-methionine</name>
        <dbReference type="ChEBI" id="CHEBI:59789"/>
    </ligand>
</feature>
<dbReference type="SUPFAM" id="SSF50249">
    <property type="entry name" value="Nucleic acid-binding proteins"/>
    <property type="match status" value="1"/>
</dbReference>
<proteinExistence type="inferred from homology"/>
<feature type="binding site" evidence="4">
    <location>
        <position position="439"/>
    </location>
    <ligand>
        <name>S-adenosyl-L-methionine</name>
        <dbReference type="ChEBI" id="CHEBI:59789"/>
    </ligand>
</feature>
<feature type="region of interest" description="Disordered" evidence="6">
    <location>
        <begin position="280"/>
        <end position="312"/>
    </location>
</feature>
<evidence type="ECO:0000256" key="6">
    <source>
        <dbReference type="SAM" id="MobiDB-lite"/>
    </source>
</evidence>
<dbReference type="Pfam" id="PF01938">
    <property type="entry name" value="TRAM"/>
    <property type="match status" value="1"/>
</dbReference>
<evidence type="ECO:0000259" key="7">
    <source>
        <dbReference type="PROSITE" id="PS50926"/>
    </source>
</evidence>
<dbReference type="Pfam" id="PF05958">
    <property type="entry name" value="tRNA_U5-meth_tr"/>
    <property type="match status" value="1"/>
</dbReference>
<feature type="binding site" evidence="4">
    <location>
        <position position="418"/>
    </location>
    <ligand>
        <name>S-adenosyl-L-methionine</name>
        <dbReference type="ChEBI" id="CHEBI:59789"/>
    </ligand>
</feature>
<dbReference type="PROSITE" id="PS01230">
    <property type="entry name" value="TRMA_1"/>
    <property type="match status" value="1"/>
</dbReference>
<dbReference type="InterPro" id="IPR010280">
    <property type="entry name" value="U5_MeTrfase_fam"/>
</dbReference>
<dbReference type="CDD" id="cd02440">
    <property type="entry name" value="AdoMet_MTases"/>
    <property type="match status" value="1"/>
</dbReference>
<dbReference type="InterPro" id="IPR029063">
    <property type="entry name" value="SAM-dependent_MTases_sf"/>
</dbReference>
<dbReference type="PROSITE" id="PS01231">
    <property type="entry name" value="TRMA_2"/>
    <property type="match status" value="1"/>
</dbReference>
<name>A0A9D1SVQ8_9FIRM</name>
<feature type="active site" description="Nucleophile" evidence="4">
    <location>
        <position position="532"/>
    </location>
</feature>
<feature type="binding site" evidence="4">
    <location>
        <position position="350"/>
    </location>
    <ligand>
        <name>S-adenosyl-L-methionine</name>
        <dbReference type="ChEBI" id="CHEBI:59789"/>
    </ligand>
</feature>
<gene>
    <name evidence="8" type="ORF">IAD25_07915</name>
</gene>
<feature type="region of interest" description="Disordered" evidence="6">
    <location>
        <begin position="374"/>
        <end position="405"/>
    </location>
</feature>
<dbReference type="Gene3D" id="3.40.50.150">
    <property type="entry name" value="Vaccinia Virus protein VP39"/>
    <property type="match status" value="3"/>
</dbReference>
<dbReference type="Gene3D" id="2.40.50.1070">
    <property type="match status" value="2"/>
</dbReference>
<comment type="similarity">
    <text evidence="4">Belongs to the class I-like SAM-binding methyltransferase superfamily. RNA M5U methyltransferase family.</text>
</comment>
<dbReference type="PROSITE" id="PS50926">
    <property type="entry name" value="TRAM"/>
    <property type="match status" value="1"/>
</dbReference>
<evidence type="ECO:0000256" key="2">
    <source>
        <dbReference type="ARBA" id="ARBA00022679"/>
    </source>
</evidence>
<feature type="domain" description="TRAM" evidence="7">
    <location>
        <begin position="5"/>
        <end position="63"/>
    </location>
</feature>
<feature type="active site" evidence="5">
    <location>
        <position position="532"/>
    </location>
</feature>
<dbReference type="GO" id="GO:0070475">
    <property type="term" value="P:rRNA base methylation"/>
    <property type="evidence" value="ECO:0007669"/>
    <property type="project" value="TreeGrafter"/>
</dbReference>
<dbReference type="InterPro" id="IPR030390">
    <property type="entry name" value="MeTrfase_TrmA_AS"/>
</dbReference>
<dbReference type="Proteomes" id="UP000824130">
    <property type="component" value="Unassembled WGS sequence"/>
</dbReference>
<evidence type="ECO:0000256" key="1">
    <source>
        <dbReference type="ARBA" id="ARBA00022603"/>
    </source>
</evidence>
<reference evidence="8" key="2">
    <citation type="journal article" date="2021" name="PeerJ">
        <title>Extensive microbial diversity within the chicken gut microbiome revealed by metagenomics and culture.</title>
        <authorList>
            <person name="Gilroy R."/>
            <person name="Ravi A."/>
            <person name="Getino M."/>
            <person name="Pursley I."/>
            <person name="Horton D.L."/>
            <person name="Alikhan N.F."/>
            <person name="Baker D."/>
            <person name="Gharbi K."/>
            <person name="Hall N."/>
            <person name="Watson M."/>
            <person name="Adriaenssens E.M."/>
            <person name="Foster-Nyarko E."/>
            <person name="Jarju S."/>
            <person name="Secka A."/>
            <person name="Antonio M."/>
            <person name="Oren A."/>
            <person name="Chaudhuri R.R."/>
            <person name="La Ragione R."/>
            <person name="Hildebrand F."/>
            <person name="Pallen M.J."/>
        </authorList>
    </citation>
    <scope>NUCLEOTIDE SEQUENCE</scope>
    <source>
        <strain evidence="8">ChiSjej4B22-8349</strain>
    </source>
</reference>
<dbReference type="PANTHER" id="PTHR11061:SF30">
    <property type="entry name" value="TRNA (URACIL(54)-C(5))-METHYLTRANSFERASE"/>
    <property type="match status" value="1"/>
</dbReference>
<keyword evidence="3 4" id="KW-0949">S-adenosyl-L-methionine</keyword>
<dbReference type="InterPro" id="IPR030391">
    <property type="entry name" value="MeTrfase_TrmA_CS"/>
</dbReference>
<dbReference type="InterPro" id="IPR012340">
    <property type="entry name" value="NA-bd_OB-fold"/>
</dbReference>
<dbReference type="Gene3D" id="2.40.50.140">
    <property type="entry name" value="Nucleic acid-binding proteins"/>
    <property type="match status" value="1"/>
</dbReference>
<accession>A0A9D1SVQ8</accession>
<comment type="caution">
    <text evidence="8">The sequence shown here is derived from an EMBL/GenBank/DDBJ whole genome shotgun (WGS) entry which is preliminary data.</text>
</comment>
<evidence type="ECO:0000256" key="3">
    <source>
        <dbReference type="ARBA" id="ARBA00022691"/>
    </source>
</evidence>
<feature type="compositionally biased region" description="Low complexity" evidence="6">
    <location>
        <begin position="380"/>
        <end position="401"/>
    </location>
</feature>
<evidence type="ECO:0000256" key="4">
    <source>
        <dbReference type="PROSITE-ProRule" id="PRU01024"/>
    </source>
</evidence>